<dbReference type="GO" id="GO:0032934">
    <property type="term" value="F:sterol binding"/>
    <property type="evidence" value="ECO:0007669"/>
    <property type="project" value="InterPro"/>
</dbReference>
<dbReference type="AlphaFoldDB" id="A0AAN8W6G8"/>
<accession>A0AAN8W6G8</accession>
<name>A0AAN8W6G8_9MAGN</name>
<evidence type="ECO:0000256" key="6">
    <source>
        <dbReference type="ARBA" id="ARBA00023055"/>
    </source>
</evidence>
<feature type="signal peptide" evidence="7">
    <location>
        <begin position="1"/>
        <end position="25"/>
    </location>
</feature>
<dbReference type="FunFam" id="2.60.40.770:FF:000002">
    <property type="entry name" value="putative phosphatidylglycerol/phosphatidylinositol transfer protein DDB_G0282179"/>
    <property type="match status" value="1"/>
</dbReference>
<dbReference type="PANTHER" id="PTHR11306:SF0">
    <property type="entry name" value="PHOSPHATIDYLGLYCEROL_PHOSPHATIDYLINOSITOL TRANSFER PROTEIN"/>
    <property type="match status" value="1"/>
</dbReference>
<dbReference type="InterPro" id="IPR014756">
    <property type="entry name" value="Ig_E-set"/>
</dbReference>
<reference evidence="9 10" key="1">
    <citation type="submission" date="2023-12" db="EMBL/GenBank/DDBJ databases">
        <title>A high-quality genome assembly for Dillenia turbinata (Dilleniales).</title>
        <authorList>
            <person name="Chanderbali A."/>
        </authorList>
    </citation>
    <scope>NUCLEOTIDE SEQUENCE [LARGE SCALE GENOMIC DNA]</scope>
    <source>
        <strain evidence="9">LSX21</strain>
        <tissue evidence="9">Leaf</tissue>
    </source>
</reference>
<dbReference type="CDD" id="cd00917">
    <property type="entry name" value="PG-PI_TP"/>
    <property type="match status" value="1"/>
</dbReference>
<gene>
    <name evidence="9" type="ORF">RJ641_027894</name>
</gene>
<evidence type="ECO:0000256" key="5">
    <source>
        <dbReference type="ARBA" id="ARBA00022729"/>
    </source>
</evidence>
<dbReference type="InterPro" id="IPR039670">
    <property type="entry name" value="NPC2-like"/>
</dbReference>
<evidence type="ECO:0000256" key="2">
    <source>
        <dbReference type="ARBA" id="ARBA00006370"/>
    </source>
</evidence>
<comment type="caution">
    <text evidence="9">The sequence shown here is derived from an EMBL/GenBank/DDBJ whole genome shotgun (WGS) entry which is preliminary data.</text>
</comment>
<dbReference type="Gene3D" id="2.60.40.770">
    <property type="match status" value="1"/>
</dbReference>
<keyword evidence="5 7" id="KW-0732">Signal</keyword>
<dbReference type="Pfam" id="PF02221">
    <property type="entry name" value="E1_DerP2_DerF2"/>
    <property type="match status" value="1"/>
</dbReference>
<comment type="function">
    <text evidence="1">Catalyzes the intermembrane transfer of phosphatidylglycerol and phosphatidylinositol.</text>
</comment>
<dbReference type="Proteomes" id="UP001370490">
    <property type="component" value="Unassembled WGS sequence"/>
</dbReference>
<proteinExistence type="inferred from homology"/>
<protein>
    <submittedName>
        <fullName evidence="9">MD-2-related lipid-recognition domain</fullName>
    </submittedName>
</protein>
<evidence type="ECO:0000256" key="7">
    <source>
        <dbReference type="SAM" id="SignalP"/>
    </source>
</evidence>
<evidence type="ECO:0000256" key="4">
    <source>
        <dbReference type="ARBA" id="ARBA00022448"/>
    </source>
</evidence>
<keyword evidence="4" id="KW-0813">Transport</keyword>
<comment type="subunit">
    <text evidence="3">Monomer.</text>
</comment>
<dbReference type="InterPro" id="IPR033917">
    <property type="entry name" value="ML_PG-PI_TP"/>
</dbReference>
<dbReference type="SUPFAM" id="SSF81296">
    <property type="entry name" value="E set domains"/>
    <property type="match status" value="1"/>
</dbReference>
<dbReference type="InterPro" id="IPR003172">
    <property type="entry name" value="ML_dom"/>
</dbReference>
<sequence>MEAIQLKLILSLFVSLLLLASSTLAVNVDYCDKSASYDVKVQGVEISPNPVARGKPATFSISASTDEAISRGKLVIDVSSFGVHIHTETHDLCSETSCPVFANDFLNAHFQVLPRFTPPGSYTLTMKMEDENKNLLTCIGFGFQIGFATDVADS</sequence>
<evidence type="ECO:0000313" key="9">
    <source>
        <dbReference type="EMBL" id="KAK6942517.1"/>
    </source>
</evidence>
<feature type="chain" id="PRO_5043000160" evidence="7">
    <location>
        <begin position="26"/>
        <end position="154"/>
    </location>
</feature>
<comment type="similarity">
    <text evidence="2">Belongs to the NPC2 family.</text>
</comment>
<keyword evidence="10" id="KW-1185">Reference proteome</keyword>
<keyword evidence="6" id="KW-0445">Lipid transport</keyword>
<evidence type="ECO:0000256" key="1">
    <source>
        <dbReference type="ARBA" id="ARBA00002053"/>
    </source>
</evidence>
<dbReference type="GO" id="GO:0032366">
    <property type="term" value="P:intracellular sterol transport"/>
    <property type="evidence" value="ECO:0007669"/>
    <property type="project" value="InterPro"/>
</dbReference>
<evidence type="ECO:0000259" key="8">
    <source>
        <dbReference type="SMART" id="SM00737"/>
    </source>
</evidence>
<feature type="domain" description="MD-2-related lipid-recognition" evidence="8">
    <location>
        <begin position="28"/>
        <end position="143"/>
    </location>
</feature>
<dbReference type="PANTHER" id="PTHR11306">
    <property type="entry name" value="NIEMANN PICK TYPE C2 PROTEIN NPC2-RELATED"/>
    <property type="match status" value="1"/>
</dbReference>
<evidence type="ECO:0000256" key="3">
    <source>
        <dbReference type="ARBA" id="ARBA00011245"/>
    </source>
</evidence>
<evidence type="ECO:0000313" key="10">
    <source>
        <dbReference type="Proteomes" id="UP001370490"/>
    </source>
</evidence>
<organism evidence="9 10">
    <name type="scientific">Dillenia turbinata</name>
    <dbReference type="NCBI Taxonomy" id="194707"/>
    <lineage>
        <taxon>Eukaryota</taxon>
        <taxon>Viridiplantae</taxon>
        <taxon>Streptophyta</taxon>
        <taxon>Embryophyta</taxon>
        <taxon>Tracheophyta</taxon>
        <taxon>Spermatophyta</taxon>
        <taxon>Magnoliopsida</taxon>
        <taxon>eudicotyledons</taxon>
        <taxon>Gunneridae</taxon>
        <taxon>Pentapetalae</taxon>
        <taxon>Dilleniales</taxon>
        <taxon>Dilleniaceae</taxon>
        <taxon>Dillenia</taxon>
    </lineage>
</organism>
<dbReference type="EMBL" id="JBAMMX010000004">
    <property type="protein sequence ID" value="KAK6942517.1"/>
    <property type="molecule type" value="Genomic_DNA"/>
</dbReference>
<dbReference type="SMART" id="SM00737">
    <property type="entry name" value="ML"/>
    <property type="match status" value="1"/>
</dbReference>